<dbReference type="Gene3D" id="1.20.5.340">
    <property type="match status" value="1"/>
</dbReference>
<organism evidence="2 3">
    <name type="scientific">Euroglyphus maynei</name>
    <name type="common">Mayne's house dust mite</name>
    <dbReference type="NCBI Taxonomy" id="6958"/>
    <lineage>
        <taxon>Eukaryota</taxon>
        <taxon>Metazoa</taxon>
        <taxon>Ecdysozoa</taxon>
        <taxon>Arthropoda</taxon>
        <taxon>Chelicerata</taxon>
        <taxon>Arachnida</taxon>
        <taxon>Acari</taxon>
        <taxon>Acariformes</taxon>
        <taxon>Sarcoptiformes</taxon>
        <taxon>Astigmata</taxon>
        <taxon>Psoroptidia</taxon>
        <taxon>Analgoidea</taxon>
        <taxon>Pyroglyphidae</taxon>
        <taxon>Pyroglyphinae</taxon>
        <taxon>Euroglyphus</taxon>
    </lineage>
</organism>
<reference evidence="2 3" key="1">
    <citation type="submission" date="2017-03" db="EMBL/GenBank/DDBJ databases">
        <title>Genome Survey of Euroglyphus maynei.</title>
        <authorList>
            <person name="Arlian L.G."/>
            <person name="Morgan M.S."/>
            <person name="Rider S.D."/>
        </authorList>
    </citation>
    <scope>NUCLEOTIDE SEQUENCE [LARGE SCALE GENOMIC DNA]</scope>
    <source>
        <strain evidence="2">Arlian Lab</strain>
        <tissue evidence="2">Whole body</tissue>
    </source>
</reference>
<gene>
    <name evidence="2" type="ORF">BLA29_014707</name>
</gene>
<name>A0A1Y3B296_EURMA</name>
<evidence type="ECO:0000256" key="1">
    <source>
        <dbReference type="SAM" id="MobiDB-lite"/>
    </source>
</evidence>
<protein>
    <submittedName>
        <fullName evidence="2">Uncharacterized protein</fullName>
    </submittedName>
</protein>
<evidence type="ECO:0000313" key="2">
    <source>
        <dbReference type="EMBL" id="OTF73756.1"/>
    </source>
</evidence>
<dbReference type="EMBL" id="MUJZ01050261">
    <property type="protein sequence ID" value="OTF73756.1"/>
    <property type="molecule type" value="Genomic_DNA"/>
</dbReference>
<dbReference type="AlphaFoldDB" id="A0A1Y3B296"/>
<comment type="caution">
    <text evidence="2">The sequence shown here is derived from an EMBL/GenBank/DDBJ whole genome shotgun (WGS) entry which is preliminary data.</text>
</comment>
<dbReference type="Proteomes" id="UP000194236">
    <property type="component" value="Unassembled WGS sequence"/>
</dbReference>
<sequence length="101" mass="11826">MIENTENLIDSNQQEYSKQNGRIQQKFDALKNEKDKISLEIEFRRSEIHDLEAKIENILGEMKSVPENFLMKLDAEITNLETQLTEIDEKQLANDSKNEID</sequence>
<accession>A0A1Y3B296</accession>
<keyword evidence="3" id="KW-1185">Reference proteome</keyword>
<evidence type="ECO:0000313" key="3">
    <source>
        <dbReference type="Proteomes" id="UP000194236"/>
    </source>
</evidence>
<feature type="region of interest" description="Disordered" evidence="1">
    <location>
        <begin position="1"/>
        <end position="21"/>
    </location>
</feature>
<feature type="non-terminal residue" evidence="2">
    <location>
        <position position="101"/>
    </location>
</feature>
<proteinExistence type="predicted"/>